<reference evidence="1" key="1">
    <citation type="submission" date="2023-11" db="EMBL/GenBank/DDBJ databases">
        <title>Genome assemblies of two species of porcelain crab, Petrolisthes cinctipes and Petrolisthes manimaculis (Anomura: Porcellanidae).</title>
        <authorList>
            <person name="Angst P."/>
        </authorList>
    </citation>
    <scope>NUCLEOTIDE SEQUENCE</scope>
    <source>
        <strain evidence="1">PB745_02</strain>
        <tissue evidence="1">Gill</tissue>
    </source>
</reference>
<organism evidence="1 2">
    <name type="scientific">Petrolisthes manimaculis</name>
    <dbReference type="NCBI Taxonomy" id="1843537"/>
    <lineage>
        <taxon>Eukaryota</taxon>
        <taxon>Metazoa</taxon>
        <taxon>Ecdysozoa</taxon>
        <taxon>Arthropoda</taxon>
        <taxon>Crustacea</taxon>
        <taxon>Multicrustacea</taxon>
        <taxon>Malacostraca</taxon>
        <taxon>Eumalacostraca</taxon>
        <taxon>Eucarida</taxon>
        <taxon>Decapoda</taxon>
        <taxon>Pleocyemata</taxon>
        <taxon>Anomura</taxon>
        <taxon>Galatheoidea</taxon>
        <taxon>Porcellanidae</taxon>
        <taxon>Petrolisthes</taxon>
    </lineage>
</organism>
<gene>
    <name evidence="1" type="ORF">Pmani_004242</name>
</gene>
<proteinExistence type="predicted"/>
<keyword evidence="2" id="KW-1185">Reference proteome</keyword>
<protein>
    <submittedName>
        <fullName evidence="1">Uncharacterized protein</fullName>
    </submittedName>
</protein>
<evidence type="ECO:0000313" key="2">
    <source>
        <dbReference type="Proteomes" id="UP001292094"/>
    </source>
</evidence>
<name>A0AAE1ULN7_9EUCA</name>
<comment type="caution">
    <text evidence="1">The sequence shown here is derived from an EMBL/GenBank/DDBJ whole genome shotgun (WGS) entry which is preliminary data.</text>
</comment>
<evidence type="ECO:0000313" key="1">
    <source>
        <dbReference type="EMBL" id="KAK4325086.1"/>
    </source>
</evidence>
<dbReference type="Proteomes" id="UP001292094">
    <property type="component" value="Unassembled WGS sequence"/>
</dbReference>
<sequence>MGISKTTIRLWIRLDEGEGHVITKPRSSRPNVTSQDDKDRLIAAARQAPKTTAPLGDTAGDCPTLVTRPETLVRDHEAARCRSPFMVGCGQLDQENW</sequence>
<dbReference type="EMBL" id="JAWZYT010000298">
    <property type="protein sequence ID" value="KAK4325086.1"/>
    <property type="molecule type" value="Genomic_DNA"/>
</dbReference>
<accession>A0AAE1ULN7</accession>
<dbReference type="AlphaFoldDB" id="A0AAE1ULN7"/>